<evidence type="ECO:0000256" key="2">
    <source>
        <dbReference type="SAM" id="Phobius"/>
    </source>
</evidence>
<dbReference type="Pfam" id="PF03703">
    <property type="entry name" value="bPH_2"/>
    <property type="match status" value="1"/>
</dbReference>
<comment type="caution">
    <text evidence="4">The sequence shown here is derived from an EMBL/GenBank/DDBJ whole genome shotgun (WGS) entry which is preliminary data.</text>
</comment>
<feature type="transmembrane region" description="Helical" evidence="2">
    <location>
        <begin position="30"/>
        <end position="52"/>
    </location>
</feature>
<evidence type="ECO:0000313" key="5">
    <source>
        <dbReference type="Proteomes" id="UP001165293"/>
    </source>
</evidence>
<dbReference type="InterPro" id="IPR005182">
    <property type="entry name" value="YdbS-like_PH"/>
</dbReference>
<accession>A0ABS8JH43</accession>
<keyword evidence="5" id="KW-1185">Reference proteome</keyword>
<organism evidence="4 5">
    <name type="scientific">Noviluteimonas lactosilytica</name>
    <dbReference type="NCBI Taxonomy" id="2888523"/>
    <lineage>
        <taxon>Bacteria</taxon>
        <taxon>Pseudomonadati</taxon>
        <taxon>Pseudomonadota</taxon>
        <taxon>Gammaproteobacteria</taxon>
        <taxon>Lysobacterales</taxon>
        <taxon>Lysobacteraceae</taxon>
        <taxon>Noviluteimonas</taxon>
    </lineage>
</organism>
<evidence type="ECO:0000259" key="3">
    <source>
        <dbReference type="Pfam" id="PF03703"/>
    </source>
</evidence>
<dbReference type="RefSeq" id="WP_230526501.1">
    <property type="nucleotide sequence ID" value="NZ_JAJGAK010000001.1"/>
</dbReference>
<reference evidence="4" key="1">
    <citation type="submission" date="2021-10" db="EMBL/GenBank/DDBJ databases">
        <authorList>
            <person name="Lyu M."/>
            <person name="Wang X."/>
            <person name="Meng X."/>
            <person name="Xu K."/>
        </authorList>
    </citation>
    <scope>NUCLEOTIDE SEQUENCE</scope>
    <source>
        <strain evidence="4">A6</strain>
    </source>
</reference>
<name>A0ABS8JH43_9GAMM</name>
<gene>
    <name evidence="4" type="ORF">LK996_07560</name>
</gene>
<dbReference type="Proteomes" id="UP001165293">
    <property type="component" value="Unassembled WGS sequence"/>
</dbReference>
<dbReference type="PANTHER" id="PTHR34473">
    <property type="entry name" value="UPF0699 TRANSMEMBRANE PROTEIN YDBS"/>
    <property type="match status" value="1"/>
</dbReference>
<evidence type="ECO:0000256" key="1">
    <source>
        <dbReference type="SAM" id="MobiDB-lite"/>
    </source>
</evidence>
<sequence length="170" mass="18684">MTDEAAPVDEATPGEGHAGWRPLPPRARSLFALSHAMFGALIAVPLSFVALMSGRMGFGIAMIALVALAIAIGVRVGVRRWKSTAWRLDDDGFAYRRGRLFFRETRVPASRVQHLDLKHGPLERRWKLATLIIHTAGSRMSAVSVSGLDQDDAEALRDRLARQLDDDDAL</sequence>
<dbReference type="PANTHER" id="PTHR34473:SF3">
    <property type="entry name" value="TRANSMEMBRANE PROTEIN-RELATED"/>
    <property type="match status" value="1"/>
</dbReference>
<feature type="domain" description="YdbS-like PH" evidence="3">
    <location>
        <begin position="81"/>
        <end position="160"/>
    </location>
</feature>
<feature type="transmembrane region" description="Helical" evidence="2">
    <location>
        <begin position="58"/>
        <end position="78"/>
    </location>
</feature>
<proteinExistence type="predicted"/>
<feature type="region of interest" description="Disordered" evidence="1">
    <location>
        <begin position="1"/>
        <end position="21"/>
    </location>
</feature>
<keyword evidence="2" id="KW-0812">Transmembrane</keyword>
<evidence type="ECO:0000313" key="4">
    <source>
        <dbReference type="EMBL" id="MCC8362930.1"/>
    </source>
</evidence>
<keyword evidence="2" id="KW-1133">Transmembrane helix</keyword>
<keyword evidence="2" id="KW-0472">Membrane</keyword>
<protein>
    <submittedName>
        <fullName evidence="4">PH domain-containing protein</fullName>
    </submittedName>
</protein>
<dbReference type="EMBL" id="JAJGAK010000001">
    <property type="protein sequence ID" value="MCC8362930.1"/>
    <property type="molecule type" value="Genomic_DNA"/>
</dbReference>